<keyword evidence="3" id="KW-1185">Reference proteome</keyword>
<gene>
    <name evidence="2" type="ORF">VTJ83DRAFT_3259</name>
</gene>
<accession>A0ABR4DDI7</accession>
<evidence type="ECO:0000256" key="1">
    <source>
        <dbReference type="SAM" id="MobiDB-lite"/>
    </source>
</evidence>
<feature type="region of interest" description="Disordered" evidence="1">
    <location>
        <begin position="1"/>
        <end position="48"/>
    </location>
</feature>
<evidence type="ECO:0000313" key="3">
    <source>
        <dbReference type="Proteomes" id="UP001600064"/>
    </source>
</evidence>
<proteinExistence type="predicted"/>
<comment type="caution">
    <text evidence="2">The sequence shown here is derived from an EMBL/GenBank/DDBJ whole genome shotgun (WGS) entry which is preliminary data.</text>
</comment>
<feature type="compositionally biased region" description="Basic and acidic residues" evidence="1">
    <location>
        <begin position="1"/>
        <end position="22"/>
    </location>
</feature>
<dbReference type="EMBL" id="JAZGUE010000003">
    <property type="protein sequence ID" value="KAL2268413.1"/>
    <property type="molecule type" value="Genomic_DNA"/>
</dbReference>
<evidence type="ECO:0000313" key="2">
    <source>
        <dbReference type="EMBL" id="KAL2268413.1"/>
    </source>
</evidence>
<organism evidence="2 3">
    <name type="scientific">Remersonia thermophila</name>
    <dbReference type="NCBI Taxonomy" id="72144"/>
    <lineage>
        <taxon>Eukaryota</taxon>
        <taxon>Fungi</taxon>
        <taxon>Dikarya</taxon>
        <taxon>Ascomycota</taxon>
        <taxon>Pezizomycotina</taxon>
        <taxon>Sordariomycetes</taxon>
        <taxon>Sordariomycetidae</taxon>
        <taxon>Sordariales</taxon>
        <taxon>Sordariales incertae sedis</taxon>
        <taxon>Remersonia</taxon>
    </lineage>
</organism>
<evidence type="ECO:0008006" key="4">
    <source>
        <dbReference type="Google" id="ProtNLM"/>
    </source>
</evidence>
<protein>
    <recommendedName>
        <fullName evidence="4">F-box domain-containing protein</fullName>
    </recommendedName>
</protein>
<feature type="region of interest" description="Disordered" evidence="1">
    <location>
        <begin position="62"/>
        <end position="87"/>
    </location>
</feature>
<sequence length="238" mass="26099">MASPENVKKDNNNNDDDNRRQSPDPVAIGPVTLPNPAPNHGRAGRAEANDMVVSQGQQLPGVSAAPSLLPAPRPAFGQRGSAPPNGGSLIPAGQAQRARDAGFRHFRSLPQELQIKIFTELIEVPAPNFHKIIGRATRRVNDAGDQFFGISFHPVPKSSDRSQYRELETFRGVSETSEAAARLECNRRGQLSLLPFLRPGPRFSSANDLVIIQLPARRTEASRFGYWNLFNRMVGLFS</sequence>
<reference evidence="2 3" key="1">
    <citation type="journal article" date="2024" name="Commun. Biol.">
        <title>Comparative genomic analysis of thermophilic fungi reveals convergent evolutionary adaptations and gene losses.</title>
        <authorList>
            <person name="Steindorff A.S."/>
            <person name="Aguilar-Pontes M.V."/>
            <person name="Robinson A.J."/>
            <person name="Andreopoulos B."/>
            <person name="LaButti K."/>
            <person name="Kuo A."/>
            <person name="Mondo S."/>
            <person name="Riley R."/>
            <person name="Otillar R."/>
            <person name="Haridas S."/>
            <person name="Lipzen A."/>
            <person name="Grimwood J."/>
            <person name="Schmutz J."/>
            <person name="Clum A."/>
            <person name="Reid I.D."/>
            <person name="Moisan M.C."/>
            <person name="Butler G."/>
            <person name="Nguyen T.T.M."/>
            <person name="Dewar K."/>
            <person name="Conant G."/>
            <person name="Drula E."/>
            <person name="Henrissat B."/>
            <person name="Hansel C."/>
            <person name="Singer S."/>
            <person name="Hutchinson M.I."/>
            <person name="de Vries R.P."/>
            <person name="Natvig D.O."/>
            <person name="Powell A.J."/>
            <person name="Tsang A."/>
            <person name="Grigoriev I.V."/>
        </authorList>
    </citation>
    <scope>NUCLEOTIDE SEQUENCE [LARGE SCALE GENOMIC DNA]</scope>
    <source>
        <strain evidence="2 3">ATCC 22073</strain>
    </source>
</reference>
<dbReference type="Proteomes" id="UP001600064">
    <property type="component" value="Unassembled WGS sequence"/>
</dbReference>
<name>A0ABR4DDI7_9PEZI</name>
<dbReference type="RefSeq" id="XP_070867137.1">
    <property type="nucleotide sequence ID" value="XM_071009617.1"/>
</dbReference>
<dbReference type="GeneID" id="98124261"/>